<evidence type="ECO:0000313" key="1">
    <source>
        <dbReference type="EMBL" id="KAF4474568.1"/>
    </source>
</evidence>
<dbReference type="Proteomes" id="UP000011096">
    <property type="component" value="Unassembled WGS sequence"/>
</dbReference>
<accession>A0A7J6IE13</accession>
<reference evidence="1 2" key="1">
    <citation type="submission" date="2012-08" db="EMBL/GenBank/DDBJ databases">
        <authorList>
            <person name="Gan P.H.P."/>
            <person name="Ikeda K."/>
            <person name="Irieda H."/>
            <person name="Narusaka M."/>
            <person name="O'Connell R.J."/>
            <person name="Narusaka Y."/>
            <person name="Takano Y."/>
            <person name="Kubo Y."/>
            <person name="Shirasu K."/>
        </authorList>
    </citation>
    <scope>NUCLEOTIDE SEQUENCE [LARGE SCALE GENOMIC DNA]</scope>
    <source>
        <strain evidence="1 2">Nara gc5</strain>
    </source>
</reference>
<keyword evidence="2" id="KW-1185">Reference proteome</keyword>
<dbReference type="GeneID" id="90980618"/>
<comment type="caution">
    <text evidence="1">The sequence shown here is derived from an EMBL/GenBank/DDBJ whole genome shotgun (WGS) entry which is preliminary data.</text>
</comment>
<dbReference type="InParanoid" id="A0A7J6IE13"/>
<gene>
    <name evidence="1" type="ORF">CGGC5_v016944</name>
</gene>
<sequence length="88" mass="10066">MASLTFCSLKHCTTPSPCRRLHMYLIINEVFKIQHTACYLGISCGLLLWHFSSTEQWSDLAVSSIMIRPRRSTQPHKAGGKRDFPSRN</sequence>
<name>A0A7J6IE13_COLFN</name>
<reference evidence="1 2" key="2">
    <citation type="submission" date="2020-04" db="EMBL/GenBank/DDBJ databases">
        <title>Genome sequencing and assembly of multiple isolates from the Colletotrichum gloeosporioides species complex.</title>
        <authorList>
            <person name="Gan P."/>
            <person name="Shirasu K."/>
        </authorList>
    </citation>
    <scope>NUCLEOTIDE SEQUENCE [LARGE SCALE GENOMIC DNA]</scope>
    <source>
        <strain evidence="1 2">Nara gc5</strain>
    </source>
</reference>
<proteinExistence type="predicted"/>
<evidence type="ECO:0000313" key="2">
    <source>
        <dbReference type="Proteomes" id="UP000011096"/>
    </source>
</evidence>
<protein>
    <submittedName>
        <fullName evidence="1">Uncharacterized protein</fullName>
    </submittedName>
</protein>
<dbReference type="AlphaFoldDB" id="A0A7J6IE13"/>
<organism evidence="1 2">
    <name type="scientific">Colletotrichum fructicola (strain Nara gc5)</name>
    <name type="common">Anthracnose fungus</name>
    <name type="synonym">Colletotrichum gloeosporioides (strain Nara gc5)</name>
    <dbReference type="NCBI Taxonomy" id="1213859"/>
    <lineage>
        <taxon>Eukaryota</taxon>
        <taxon>Fungi</taxon>
        <taxon>Dikarya</taxon>
        <taxon>Ascomycota</taxon>
        <taxon>Pezizomycotina</taxon>
        <taxon>Sordariomycetes</taxon>
        <taxon>Hypocreomycetidae</taxon>
        <taxon>Glomerellales</taxon>
        <taxon>Glomerellaceae</taxon>
        <taxon>Colletotrichum</taxon>
        <taxon>Colletotrichum gloeosporioides species complex</taxon>
    </lineage>
</organism>
<dbReference type="RefSeq" id="XP_066007070.1">
    <property type="nucleotide sequence ID" value="XM_066153655.1"/>
</dbReference>
<dbReference type="EMBL" id="ANPB02000011">
    <property type="protein sequence ID" value="KAF4474568.1"/>
    <property type="molecule type" value="Genomic_DNA"/>
</dbReference>